<dbReference type="EMBL" id="CAJVPW010009153">
    <property type="protein sequence ID" value="CAG8601686.1"/>
    <property type="molecule type" value="Genomic_DNA"/>
</dbReference>
<reference evidence="1" key="1">
    <citation type="submission" date="2021-06" db="EMBL/GenBank/DDBJ databases">
        <authorList>
            <person name="Kallberg Y."/>
            <person name="Tangrot J."/>
            <person name="Rosling A."/>
        </authorList>
    </citation>
    <scope>NUCLEOTIDE SEQUENCE</scope>
    <source>
        <strain evidence="1">28 12/20/2015</strain>
    </source>
</reference>
<feature type="non-terminal residue" evidence="1">
    <location>
        <position position="1"/>
    </location>
</feature>
<accession>A0ACA9MQZ9</accession>
<organism evidence="1 2">
    <name type="scientific">Cetraspora pellucida</name>
    <dbReference type="NCBI Taxonomy" id="1433469"/>
    <lineage>
        <taxon>Eukaryota</taxon>
        <taxon>Fungi</taxon>
        <taxon>Fungi incertae sedis</taxon>
        <taxon>Mucoromycota</taxon>
        <taxon>Glomeromycotina</taxon>
        <taxon>Glomeromycetes</taxon>
        <taxon>Diversisporales</taxon>
        <taxon>Gigasporaceae</taxon>
        <taxon>Cetraspora</taxon>
    </lineage>
</organism>
<evidence type="ECO:0000313" key="2">
    <source>
        <dbReference type="Proteomes" id="UP000789366"/>
    </source>
</evidence>
<keyword evidence="2" id="KW-1185">Reference proteome</keyword>
<feature type="non-terminal residue" evidence="1">
    <location>
        <position position="162"/>
    </location>
</feature>
<gene>
    <name evidence="1" type="ORF">SPELUC_LOCUS7146</name>
</gene>
<protein>
    <submittedName>
        <fullName evidence="1">17534_t:CDS:1</fullName>
    </submittedName>
</protein>
<comment type="caution">
    <text evidence="1">The sequence shown here is derived from an EMBL/GenBank/DDBJ whole genome shotgun (WGS) entry which is preliminary data.</text>
</comment>
<proteinExistence type="predicted"/>
<evidence type="ECO:0000313" key="1">
    <source>
        <dbReference type="EMBL" id="CAG8601686.1"/>
    </source>
</evidence>
<sequence>THNELVSLNSEFNYLLKTYKPQDNFETNDSDNNSESENNLSNLSNISNKDDLIFDTNSILSQTQINIYHEKTYRYRLSTIQCCTISNCLITKVNHNHGLIKYRQIQNYSKTELDIFLLAIMEASTRVPEQTTIGNPKTLQTILYKFEEIKICRKAFLIIYGI</sequence>
<name>A0ACA9MQZ9_9GLOM</name>
<dbReference type="Proteomes" id="UP000789366">
    <property type="component" value="Unassembled WGS sequence"/>
</dbReference>